<evidence type="ECO:0000259" key="2">
    <source>
        <dbReference type="PROSITE" id="PS50048"/>
    </source>
</evidence>
<dbReference type="EMBL" id="SWFT01000069">
    <property type="protein sequence ID" value="KAA8903304.1"/>
    <property type="molecule type" value="Genomic_DNA"/>
</dbReference>
<comment type="caution">
    <text evidence="3">The sequence shown here is derived from an EMBL/GenBank/DDBJ whole genome shotgun (WGS) entry which is preliminary data.</text>
</comment>
<dbReference type="VEuPathDB" id="FungiDB:DIURU_002466"/>
<dbReference type="RefSeq" id="XP_034012718.1">
    <property type="nucleotide sequence ID" value="XM_034155120.1"/>
</dbReference>
<dbReference type="Pfam" id="PF00172">
    <property type="entry name" value="Zn_clus"/>
    <property type="match status" value="1"/>
</dbReference>
<dbReference type="PROSITE" id="PS50048">
    <property type="entry name" value="ZN2_CY6_FUNGAL_2"/>
    <property type="match status" value="1"/>
</dbReference>
<dbReference type="InterPro" id="IPR001138">
    <property type="entry name" value="Zn2Cys6_DnaBD"/>
</dbReference>
<evidence type="ECO:0000256" key="1">
    <source>
        <dbReference type="SAM" id="MobiDB-lite"/>
    </source>
</evidence>
<evidence type="ECO:0000313" key="4">
    <source>
        <dbReference type="Proteomes" id="UP000449547"/>
    </source>
</evidence>
<proteinExistence type="predicted"/>
<dbReference type="CDD" id="cd00067">
    <property type="entry name" value="GAL4"/>
    <property type="match status" value="1"/>
</dbReference>
<dbReference type="SMART" id="SM00066">
    <property type="entry name" value="GAL4"/>
    <property type="match status" value="1"/>
</dbReference>
<feature type="region of interest" description="Disordered" evidence="1">
    <location>
        <begin position="132"/>
        <end position="191"/>
    </location>
</feature>
<dbReference type="InterPro" id="IPR036864">
    <property type="entry name" value="Zn2-C6_fun-type_DNA-bd_sf"/>
</dbReference>
<dbReference type="AlphaFoldDB" id="A0A642UQ61"/>
<keyword evidence="4" id="KW-1185">Reference proteome</keyword>
<feature type="compositionally biased region" description="Low complexity" evidence="1">
    <location>
        <begin position="137"/>
        <end position="178"/>
    </location>
</feature>
<feature type="domain" description="Zn(2)-C6 fungal-type" evidence="2">
    <location>
        <begin position="93"/>
        <end position="123"/>
    </location>
</feature>
<dbReference type="Proteomes" id="UP000449547">
    <property type="component" value="Unassembled WGS sequence"/>
</dbReference>
<dbReference type="GO" id="GO:0000981">
    <property type="term" value="F:DNA-binding transcription factor activity, RNA polymerase II-specific"/>
    <property type="evidence" value="ECO:0007669"/>
    <property type="project" value="InterPro"/>
</dbReference>
<organism evidence="3 4">
    <name type="scientific">Diutina rugosa</name>
    <name type="common">Yeast</name>
    <name type="synonym">Candida rugosa</name>
    <dbReference type="NCBI Taxonomy" id="5481"/>
    <lineage>
        <taxon>Eukaryota</taxon>
        <taxon>Fungi</taxon>
        <taxon>Dikarya</taxon>
        <taxon>Ascomycota</taxon>
        <taxon>Saccharomycotina</taxon>
        <taxon>Pichiomycetes</taxon>
        <taxon>Debaryomycetaceae</taxon>
        <taxon>Diutina</taxon>
    </lineage>
</organism>
<name>A0A642UQ61_DIURU</name>
<gene>
    <name evidence="3" type="ORF">DIURU_002466</name>
</gene>
<accession>A0A642UQ61</accession>
<evidence type="ECO:0000313" key="3">
    <source>
        <dbReference type="EMBL" id="KAA8903304.1"/>
    </source>
</evidence>
<dbReference type="GO" id="GO:0008270">
    <property type="term" value="F:zinc ion binding"/>
    <property type="evidence" value="ECO:0007669"/>
    <property type="project" value="InterPro"/>
</dbReference>
<dbReference type="OrthoDB" id="189997at2759"/>
<dbReference type="GeneID" id="54781117"/>
<dbReference type="SUPFAM" id="SSF57701">
    <property type="entry name" value="Zn2/Cys6 DNA-binding domain"/>
    <property type="match status" value="1"/>
</dbReference>
<dbReference type="PROSITE" id="PS00463">
    <property type="entry name" value="ZN2_CY6_FUNGAL_1"/>
    <property type="match status" value="1"/>
</dbReference>
<dbReference type="Gene3D" id="4.10.240.10">
    <property type="entry name" value="Zn(2)-C6 fungal-type DNA-binding domain"/>
    <property type="match status" value="1"/>
</dbReference>
<sequence>MSEELEPADHDVNPEVFVGEYANIYRYLSQFQVELAHPRQLASRPLLASDAPSITVFKKKNLSKLANNPANIYEHNLTSPDIDQNDRTKSKVSCMRCRKYKKKCSRRFPECSNCTSSDELCIYMPRKTKRRQAPLVADDATTAPPRAPTAAAAATDAADATTDSSTTTDSSGAAATAAAKKKRHNLDMLLN</sequence>
<protein>
    <recommendedName>
        <fullName evidence="2">Zn(2)-C6 fungal-type domain-containing protein</fullName>
    </recommendedName>
</protein>
<reference evidence="3 4" key="1">
    <citation type="submission" date="2019-07" db="EMBL/GenBank/DDBJ databases">
        <title>Genome assembly of two rare yeast pathogens: Diutina rugosa and Trichomonascus ciferrii.</title>
        <authorList>
            <person name="Mixao V."/>
            <person name="Saus E."/>
            <person name="Hansen A."/>
            <person name="Lass-Flor C."/>
            <person name="Gabaldon T."/>
        </authorList>
    </citation>
    <scope>NUCLEOTIDE SEQUENCE [LARGE SCALE GENOMIC DNA]</scope>
    <source>
        <strain evidence="3 4">CBS 613</strain>
    </source>
</reference>